<reference evidence="1 2" key="1">
    <citation type="submission" date="2013-01" db="EMBL/GenBank/DDBJ databases">
        <authorList>
            <person name="Harkins D.M."/>
            <person name="Durkin A.S."/>
            <person name="Brinkac L.M."/>
            <person name="Haft D.H."/>
            <person name="Selengut J.D."/>
            <person name="Sanka R."/>
            <person name="DePew J."/>
            <person name="Purushe J."/>
            <person name="Hartskeerl R.A."/>
            <person name="Ahmed A."/>
            <person name="van der Linden H."/>
            <person name="Goris M.G.A."/>
            <person name="Vinetz J.M."/>
            <person name="Sutton G.G."/>
            <person name="Nierman W.C."/>
            <person name="Fouts D.E."/>
        </authorList>
    </citation>
    <scope>NUCLEOTIDE SEQUENCE [LARGE SCALE GENOMIC DNA]</scope>
    <source>
        <strain evidence="1 2">MAVJ 401</strain>
    </source>
</reference>
<organism evidence="1 2">
    <name type="scientific">Leptospira santarosai serovar Arenal str. MAVJ 401</name>
    <dbReference type="NCBI Taxonomy" id="1049976"/>
    <lineage>
        <taxon>Bacteria</taxon>
        <taxon>Pseudomonadati</taxon>
        <taxon>Spirochaetota</taxon>
        <taxon>Spirochaetia</taxon>
        <taxon>Leptospirales</taxon>
        <taxon>Leptospiraceae</taxon>
        <taxon>Leptospira</taxon>
    </lineage>
</organism>
<dbReference type="Proteomes" id="UP000012106">
    <property type="component" value="Unassembled WGS sequence"/>
</dbReference>
<accession>M6K1F0</accession>
<evidence type="ECO:0000313" key="1">
    <source>
        <dbReference type="EMBL" id="EMN21597.1"/>
    </source>
</evidence>
<comment type="caution">
    <text evidence="1">The sequence shown here is derived from an EMBL/GenBank/DDBJ whole genome shotgun (WGS) entry which is preliminary data.</text>
</comment>
<protein>
    <submittedName>
        <fullName evidence="1">Uncharacterized protein</fullName>
    </submittedName>
</protein>
<proteinExistence type="predicted"/>
<dbReference type="AlphaFoldDB" id="M6K1F0"/>
<evidence type="ECO:0000313" key="2">
    <source>
        <dbReference type="Proteomes" id="UP000012106"/>
    </source>
</evidence>
<name>M6K1F0_9LEPT</name>
<dbReference type="EMBL" id="AHMU02000050">
    <property type="protein sequence ID" value="EMN21597.1"/>
    <property type="molecule type" value="Genomic_DNA"/>
</dbReference>
<gene>
    <name evidence="1" type="ORF">LEP1GSC063_3921</name>
</gene>
<sequence length="55" mass="6461">MFPSFVPTHPANNRKAAKHIEEICFILFSLKFPFFIEYESLSLLQQADVFILNEK</sequence>